<dbReference type="Proteomes" id="UP000614200">
    <property type="component" value="Unassembled WGS sequence"/>
</dbReference>
<dbReference type="RefSeq" id="WP_194702133.1">
    <property type="nucleotide sequence ID" value="NZ_JADKNH010000007.1"/>
</dbReference>
<proteinExistence type="predicted"/>
<organism evidence="1 2">
    <name type="scientific">Fusibacter ferrireducens</name>
    <dbReference type="NCBI Taxonomy" id="2785058"/>
    <lineage>
        <taxon>Bacteria</taxon>
        <taxon>Bacillati</taxon>
        <taxon>Bacillota</taxon>
        <taxon>Clostridia</taxon>
        <taxon>Eubacteriales</taxon>
        <taxon>Eubacteriales Family XII. Incertae Sedis</taxon>
        <taxon>Fusibacter</taxon>
    </lineage>
</organism>
<evidence type="ECO:0000313" key="2">
    <source>
        <dbReference type="Proteomes" id="UP000614200"/>
    </source>
</evidence>
<protein>
    <recommendedName>
        <fullName evidence="3">Major tropism determinant N-terminal domain-containing protein</fullName>
    </recommendedName>
</protein>
<comment type="caution">
    <text evidence="1">The sequence shown here is derived from an EMBL/GenBank/DDBJ whole genome shotgun (WGS) entry which is preliminary data.</text>
</comment>
<dbReference type="EMBL" id="JADKNH010000007">
    <property type="protein sequence ID" value="MBF4693892.1"/>
    <property type="molecule type" value="Genomic_DNA"/>
</dbReference>
<keyword evidence="2" id="KW-1185">Reference proteome</keyword>
<accession>A0ABR9ZTU4</accession>
<evidence type="ECO:0000313" key="1">
    <source>
        <dbReference type="EMBL" id="MBF4693892.1"/>
    </source>
</evidence>
<reference evidence="1 2" key="1">
    <citation type="submission" date="2020-11" db="EMBL/GenBank/DDBJ databases">
        <title>Fusibacter basophilias sp. nov.</title>
        <authorList>
            <person name="Qiu D."/>
        </authorList>
    </citation>
    <scope>NUCLEOTIDE SEQUENCE [LARGE SCALE GENOMIC DNA]</scope>
    <source>
        <strain evidence="1 2">Q10-2</strain>
    </source>
</reference>
<sequence length="586" mass="59822">MSTYNTVIKKRNAQNNGWDSILPMTTAENVLVDSEGKSVADHVDDFVMHPGDGGTTAGTATAYTCASLPAPIAYTDRMGLIVKVHADSGVNPTINWNGLGAKAIKKPNGNAAILKSGGIYTLRYNATTEAFILQGEGASGNATASDLLSGKTASTDAGDITGNIPIKSAATYTPTASNQTIPAGQYLSGTQTILGDADLVSANIKAGKNIFGVAGNANVVDTSAGDATAAQILNGRNAYVKGGKVIGTMPNHSATPHTTGSMVAAGVFTSGNPNSRVYVKPAEGYYNGEVWSAFDMPDLVPQNVKSGITIGGDGGSFTGTFTSDATATSGHILSGKSAYVAGNKVTGTIPSKAAAIYTPSTVNQTISSGYYLSGNQTIAGDADLVSANIKAGKNIFGVAGNANVVDTSAGDATAAQILSGRKAYVDGALVTGTIPSRGAATITPSTVNQTIGAGQYLSGAQTIAGDADLVSGNIKDGKNIFGVIGNFAGQYATVNYYANSGQVGQGGNLTINFSISGIGFAPTSMWYVFFTIFTGGNMQFERQPYFTSTKDFTFSGDTASGSINLGTNRFSTRVTAYMSGVLFTAF</sequence>
<gene>
    <name evidence="1" type="ORF">ISU02_12295</name>
</gene>
<evidence type="ECO:0008006" key="3">
    <source>
        <dbReference type="Google" id="ProtNLM"/>
    </source>
</evidence>
<name>A0ABR9ZTU4_9FIRM</name>